<dbReference type="InterPro" id="IPR002121">
    <property type="entry name" value="HRDC_dom"/>
</dbReference>
<dbReference type="InterPro" id="IPR044876">
    <property type="entry name" value="HRDC_dom_sf"/>
</dbReference>
<dbReference type="EMBL" id="LZIN01000060">
    <property type="protein sequence ID" value="OBG05264.1"/>
    <property type="molecule type" value="Genomic_DNA"/>
</dbReference>
<dbReference type="FunFam" id="3.40.50.300:FF:001201">
    <property type="entry name" value="ATP-dependent DNA helicase UvrD2"/>
    <property type="match status" value="1"/>
</dbReference>
<feature type="domain" description="UvrD-like helicase C-terminal" evidence="20">
    <location>
        <begin position="300"/>
        <end position="551"/>
    </location>
</feature>
<dbReference type="SUPFAM" id="SSF52540">
    <property type="entry name" value="P-loop containing nucleoside triphosphate hydrolases"/>
    <property type="match status" value="1"/>
</dbReference>
<feature type="region of interest" description="Disordered" evidence="17">
    <location>
        <begin position="578"/>
        <end position="598"/>
    </location>
</feature>
<evidence type="ECO:0000313" key="21">
    <source>
        <dbReference type="EMBL" id="OBG05264.1"/>
    </source>
</evidence>
<dbReference type="InterPro" id="IPR013986">
    <property type="entry name" value="DExx_box_DNA_helicase_dom_sf"/>
</dbReference>
<dbReference type="EC" id="5.6.2.4" evidence="12"/>
<dbReference type="InterPro" id="IPR027417">
    <property type="entry name" value="P-loop_NTPase"/>
</dbReference>
<dbReference type="GO" id="GO:0003677">
    <property type="term" value="F:DNA binding"/>
    <property type="evidence" value="ECO:0007669"/>
    <property type="project" value="UniProtKB-KW"/>
</dbReference>
<sequence length="700" mass="75163">MDAMDALIAGLDDEQRAAVLAPRGPVCVLAGAGTGKTRTITHRIAQLVAAGHVAPGQVLAVTFTQRAAGEMRSRLRALGSAAGNPAGVGAVQALTFHAAARRQLRYFWPRVVGDTAWELLDRKFGVVARAAGHAGLRLSNDDVRDVAGEIEWAKASLIGPEQYPEAVAAAGRDTPIEATKLADVYAGYEALKARGEVAMLDFDDLLLHTAAAIENDAAVAAEFRDRYRCFVVDEYQDVTPLQQRVLSAWLGQRDDLTVVGDANQTIYSFTGASPRYLLDFTRRFPDAALVRLERDYRSTPEVVSLANRVIAAARGRVAGSKLKLIGQRESGPAPTFREYPDEVAEAAGAAKSIARLIEGGTAPAEIAVLYRINAQSEVYEEALTEAGIAYQVRGGEGFFTRQEIRQALVALRRAAERGADGPLPDVVRQVLEPLGLTAEPPSGAKARERWEALGALAELVDDEVAQRPDLDLTGLLAELRMRADSRHPPTVQGVTLASLHAAKGLEWDAVFLVGLADGTLPISHALAHGPDSEAVEEERRLLYVGVTRARVHLALSWALARAPGGRASRKPSRFLSGIAPQAAEPAGRGSSSRRRARGAPKHCRVCNKELSTPAAIMLSRCETCAADVDTELLVALKDWRLRTATELKVPAYIVFSDNTLTAIAEMLPVDEAALVAIPGIGARKLEQFGSDVLELVRNRD</sequence>
<keyword evidence="10" id="KW-0413">Isomerase</keyword>
<dbReference type="InterPro" id="IPR010997">
    <property type="entry name" value="HRDC-like_sf"/>
</dbReference>
<evidence type="ECO:0000259" key="18">
    <source>
        <dbReference type="PROSITE" id="PS50967"/>
    </source>
</evidence>
<dbReference type="GO" id="GO:0043138">
    <property type="term" value="F:3'-5' DNA helicase activity"/>
    <property type="evidence" value="ECO:0007669"/>
    <property type="project" value="UniProtKB-EC"/>
</dbReference>
<dbReference type="GO" id="GO:0033202">
    <property type="term" value="C:DNA helicase complex"/>
    <property type="evidence" value="ECO:0007669"/>
    <property type="project" value="TreeGrafter"/>
</dbReference>
<dbReference type="PROSITE" id="PS51198">
    <property type="entry name" value="UVRD_HELICASE_ATP_BIND"/>
    <property type="match status" value="1"/>
</dbReference>
<dbReference type="GO" id="GO:0000725">
    <property type="term" value="P:recombinational repair"/>
    <property type="evidence" value="ECO:0007669"/>
    <property type="project" value="TreeGrafter"/>
</dbReference>
<name>A0A1A2EL54_MYCSD</name>
<dbReference type="SUPFAM" id="SSF47819">
    <property type="entry name" value="HRDC-like"/>
    <property type="match status" value="1"/>
</dbReference>
<evidence type="ECO:0000256" key="14">
    <source>
        <dbReference type="ARBA" id="ARBA00067567"/>
    </source>
</evidence>
<protein>
    <recommendedName>
        <fullName evidence="14">ATP-dependent DNA helicase UvrD2</fullName>
        <ecNumber evidence="12">5.6.2.4</ecNumber>
    </recommendedName>
    <alternativeName>
        <fullName evidence="15">DNA 3'-5' helicase UvrD2</fullName>
    </alternativeName>
</protein>
<organism evidence="21 22">
    <name type="scientific">Mycolicibacter sinensis (strain JDM601)</name>
    <name type="common">Mycobacterium sinense</name>
    <dbReference type="NCBI Taxonomy" id="875328"/>
    <lineage>
        <taxon>Bacteria</taxon>
        <taxon>Bacillati</taxon>
        <taxon>Actinomycetota</taxon>
        <taxon>Actinomycetes</taxon>
        <taxon>Mycobacteriales</taxon>
        <taxon>Mycobacteriaceae</taxon>
        <taxon>Mycolicibacter</taxon>
    </lineage>
</organism>
<evidence type="ECO:0000256" key="10">
    <source>
        <dbReference type="ARBA" id="ARBA00023235"/>
    </source>
</evidence>
<comment type="caution">
    <text evidence="21">The sequence shown here is derived from an EMBL/GenBank/DDBJ whole genome shotgun (WGS) entry which is preliminary data.</text>
</comment>
<evidence type="ECO:0000256" key="2">
    <source>
        <dbReference type="ARBA" id="ARBA00009922"/>
    </source>
</evidence>
<evidence type="ECO:0000256" key="15">
    <source>
        <dbReference type="ARBA" id="ARBA00077370"/>
    </source>
</evidence>
<evidence type="ECO:0000256" key="1">
    <source>
        <dbReference type="ARBA" id="ARBA00001946"/>
    </source>
</evidence>
<keyword evidence="6 16" id="KW-0347">Helicase</keyword>
<dbReference type="Pfam" id="PF00570">
    <property type="entry name" value="HRDC"/>
    <property type="match status" value="1"/>
</dbReference>
<evidence type="ECO:0000313" key="22">
    <source>
        <dbReference type="Proteomes" id="UP000093985"/>
    </source>
</evidence>
<dbReference type="Gene3D" id="1.10.10.160">
    <property type="match status" value="1"/>
</dbReference>
<gene>
    <name evidence="21" type="ORF">A5771_10245</name>
</gene>
<dbReference type="GO" id="GO:0005524">
    <property type="term" value="F:ATP binding"/>
    <property type="evidence" value="ECO:0007669"/>
    <property type="project" value="UniProtKB-UniRule"/>
</dbReference>
<evidence type="ECO:0000256" key="8">
    <source>
        <dbReference type="ARBA" id="ARBA00023125"/>
    </source>
</evidence>
<comment type="catalytic activity">
    <reaction evidence="11">
        <text>Couples ATP hydrolysis with the unwinding of duplex DNA by translocating in the 3'-5' direction.</text>
        <dbReference type="EC" id="5.6.2.4"/>
    </reaction>
</comment>
<keyword evidence="8" id="KW-0238">DNA-binding</keyword>
<dbReference type="Gene3D" id="1.10.150.80">
    <property type="entry name" value="HRDC domain"/>
    <property type="match status" value="1"/>
</dbReference>
<feature type="domain" description="UvrD-like helicase ATP-binding" evidence="19">
    <location>
        <begin position="9"/>
        <end position="299"/>
    </location>
</feature>
<evidence type="ECO:0000256" key="6">
    <source>
        <dbReference type="ARBA" id="ARBA00022806"/>
    </source>
</evidence>
<dbReference type="OrthoDB" id="9806690at2"/>
<evidence type="ECO:0000256" key="5">
    <source>
        <dbReference type="ARBA" id="ARBA00022801"/>
    </source>
</evidence>
<comment type="cofactor">
    <cofactor evidence="1">
        <name>Mg(2+)</name>
        <dbReference type="ChEBI" id="CHEBI:18420"/>
    </cofactor>
</comment>
<evidence type="ECO:0000256" key="12">
    <source>
        <dbReference type="ARBA" id="ARBA00034808"/>
    </source>
</evidence>
<evidence type="ECO:0000256" key="9">
    <source>
        <dbReference type="ARBA" id="ARBA00023204"/>
    </source>
</evidence>
<keyword evidence="7 16" id="KW-0067">ATP-binding</keyword>
<dbReference type="RefSeq" id="WP_064855417.1">
    <property type="nucleotide sequence ID" value="NZ_LZIM01000100.1"/>
</dbReference>
<evidence type="ECO:0000256" key="7">
    <source>
        <dbReference type="ARBA" id="ARBA00022840"/>
    </source>
</evidence>
<dbReference type="CDD" id="cd17932">
    <property type="entry name" value="DEXQc_UvrD"/>
    <property type="match status" value="1"/>
</dbReference>
<reference evidence="22" key="1">
    <citation type="submission" date="2016-06" db="EMBL/GenBank/DDBJ databases">
        <authorList>
            <person name="Sutton G."/>
            <person name="Brinkac L."/>
            <person name="Sanka R."/>
            <person name="Adams M."/>
            <person name="Lau E."/>
            <person name="Mehaffy C."/>
            <person name="Tameris M."/>
            <person name="Hatherill M."/>
            <person name="Hanekom W."/>
            <person name="Mahomed H."/>
            <person name="Mcshane H."/>
        </authorList>
    </citation>
    <scope>NUCLEOTIDE SEQUENCE [LARGE SCALE GENOMIC DNA]</scope>
    <source>
        <strain evidence="22">852014-51077_SCH5608930-a</strain>
    </source>
</reference>
<evidence type="ECO:0000256" key="3">
    <source>
        <dbReference type="ARBA" id="ARBA00022741"/>
    </source>
</evidence>
<evidence type="ECO:0000256" key="17">
    <source>
        <dbReference type="SAM" id="MobiDB-lite"/>
    </source>
</evidence>
<evidence type="ECO:0000256" key="13">
    <source>
        <dbReference type="ARBA" id="ARBA00048988"/>
    </source>
</evidence>
<dbReference type="InterPro" id="IPR014016">
    <property type="entry name" value="UvrD-like_ATP-bd"/>
</dbReference>
<dbReference type="Proteomes" id="UP000093985">
    <property type="component" value="Unassembled WGS sequence"/>
</dbReference>
<dbReference type="SMART" id="SM00341">
    <property type="entry name" value="HRDC"/>
    <property type="match status" value="1"/>
</dbReference>
<dbReference type="PROSITE" id="PS51217">
    <property type="entry name" value="UVRD_HELICASE_CTER"/>
    <property type="match status" value="1"/>
</dbReference>
<dbReference type="GO" id="GO:0005829">
    <property type="term" value="C:cytosol"/>
    <property type="evidence" value="ECO:0007669"/>
    <property type="project" value="TreeGrafter"/>
</dbReference>
<evidence type="ECO:0000259" key="19">
    <source>
        <dbReference type="PROSITE" id="PS51198"/>
    </source>
</evidence>
<dbReference type="PROSITE" id="PS50967">
    <property type="entry name" value="HRDC"/>
    <property type="match status" value="1"/>
</dbReference>
<accession>A0A1A2EL54</accession>
<dbReference type="GO" id="GO:0016887">
    <property type="term" value="F:ATP hydrolysis activity"/>
    <property type="evidence" value="ECO:0007669"/>
    <property type="project" value="RHEA"/>
</dbReference>
<proteinExistence type="inferred from homology"/>
<dbReference type="Pfam" id="PF13361">
    <property type="entry name" value="UvrD_C"/>
    <property type="match status" value="2"/>
</dbReference>
<dbReference type="FunFam" id="3.40.50.300:FF:001181">
    <property type="entry name" value="DNA helicase"/>
    <property type="match status" value="1"/>
</dbReference>
<keyword evidence="9" id="KW-0234">DNA repair</keyword>
<dbReference type="PANTHER" id="PTHR11070:SF69">
    <property type="entry name" value="ATP-DEPENDENT DNA HELICASE UVRD2"/>
    <property type="match status" value="1"/>
</dbReference>
<dbReference type="PANTHER" id="PTHR11070">
    <property type="entry name" value="UVRD / RECB / PCRA DNA HELICASE FAMILY MEMBER"/>
    <property type="match status" value="1"/>
</dbReference>
<feature type="domain" description="HRDC" evidence="18">
    <location>
        <begin position="626"/>
        <end position="700"/>
    </location>
</feature>
<dbReference type="CDD" id="cd18807">
    <property type="entry name" value="SF1_C_UvrD"/>
    <property type="match status" value="1"/>
</dbReference>
<keyword evidence="5 16" id="KW-0378">Hydrolase</keyword>
<feature type="binding site" evidence="16">
    <location>
        <begin position="30"/>
        <end position="37"/>
    </location>
    <ligand>
        <name>ATP</name>
        <dbReference type="ChEBI" id="CHEBI:30616"/>
    </ligand>
</feature>
<evidence type="ECO:0000256" key="4">
    <source>
        <dbReference type="ARBA" id="ARBA00022763"/>
    </source>
</evidence>
<dbReference type="InterPro" id="IPR000212">
    <property type="entry name" value="DNA_helicase_UvrD/REP"/>
</dbReference>
<evidence type="ECO:0000256" key="11">
    <source>
        <dbReference type="ARBA" id="ARBA00034617"/>
    </source>
</evidence>
<dbReference type="InterPro" id="IPR014017">
    <property type="entry name" value="DNA_helicase_UvrD-like_C"/>
</dbReference>
<comment type="similarity">
    <text evidence="2">Belongs to the helicase family. UvrD subfamily.</text>
</comment>
<evidence type="ECO:0000256" key="16">
    <source>
        <dbReference type="PROSITE-ProRule" id="PRU00560"/>
    </source>
</evidence>
<dbReference type="Gene3D" id="3.40.50.300">
    <property type="entry name" value="P-loop containing nucleotide triphosphate hydrolases"/>
    <property type="match status" value="3"/>
</dbReference>
<dbReference type="Pfam" id="PF00580">
    <property type="entry name" value="UvrD-helicase"/>
    <property type="match status" value="1"/>
</dbReference>
<keyword evidence="3 16" id="KW-0547">Nucleotide-binding</keyword>
<dbReference type="AlphaFoldDB" id="A0A1A2EL54"/>
<evidence type="ECO:0000259" key="20">
    <source>
        <dbReference type="PROSITE" id="PS51217"/>
    </source>
</evidence>
<comment type="catalytic activity">
    <reaction evidence="13">
        <text>ATP + H2O = ADP + phosphate + H(+)</text>
        <dbReference type="Rhea" id="RHEA:13065"/>
        <dbReference type="ChEBI" id="CHEBI:15377"/>
        <dbReference type="ChEBI" id="CHEBI:15378"/>
        <dbReference type="ChEBI" id="CHEBI:30616"/>
        <dbReference type="ChEBI" id="CHEBI:43474"/>
        <dbReference type="ChEBI" id="CHEBI:456216"/>
        <dbReference type="EC" id="5.6.2.4"/>
    </reaction>
</comment>
<keyword evidence="4" id="KW-0227">DNA damage</keyword>